<keyword evidence="1" id="KW-0004">4Fe-4S</keyword>
<dbReference type="GO" id="GO:0046872">
    <property type="term" value="F:metal ion binding"/>
    <property type="evidence" value="ECO:0007669"/>
    <property type="project" value="UniProtKB-KW"/>
</dbReference>
<name>A0A8D5FPI0_9BACT</name>
<reference evidence="6" key="1">
    <citation type="submission" date="2020-09" db="EMBL/GenBank/DDBJ databases">
        <title>Desulfogranum mesoprofundum gen. nov., sp. nov., a novel mesophilic, sulfate-reducing chemolithoautotroph isolated from a deep-sea hydrothermal vent chimney in the Suiyo Seamount.</title>
        <authorList>
            <person name="Hashimoto Y."/>
            <person name="Nakagawa S."/>
        </authorList>
    </citation>
    <scope>NUCLEOTIDE SEQUENCE</scope>
    <source>
        <strain evidence="6">KT2</strain>
    </source>
</reference>
<evidence type="ECO:0000259" key="5">
    <source>
        <dbReference type="PROSITE" id="PS51656"/>
    </source>
</evidence>
<keyword evidence="7" id="KW-1185">Reference proteome</keyword>
<sequence>MVKNYGKLITFYAKKIAVNALADKEEAEKIVAGLQGVINDTWEKRDEIEPSTESMQQPVLIEVLKLLPKTNCRECGEPTCMVFATRVIEGSMDQNDCPPLAPENKLQLKNYLDRFSFG</sequence>
<evidence type="ECO:0000256" key="3">
    <source>
        <dbReference type="ARBA" id="ARBA00023004"/>
    </source>
</evidence>
<dbReference type="GO" id="GO:0051539">
    <property type="term" value="F:4 iron, 4 sulfur cluster binding"/>
    <property type="evidence" value="ECO:0007669"/>
    <property type="project" value="UniProtKB-KW"/>
</dbReference>
<evidence type="ECO:0000256" key="2">
    <source>
        <dbReference type="ARBA" id="ARBA00022723"/>
    </source>
</evidence>
<keyword evidence="4" id="KW-0411">Iron-sulfur</keyword>
<proteinExistence type="predicted"/>
<dbReference type="PANTHER" id="PTHR36214">
    <property type="match status" value="1"/>
</dbReference>
<dbReference type="AlphaFoldDB" id="A0A8D5FPI0"/>
<protein>
    <recommendedName>
        <fullName evidence="5">4Fe-4S domain-containing protein</fullName>
    </recommendedName>
</protein>
<dbReference type="PANTHER" id="PTHR36214:SF3">
    <property type="entry name" value="ACETYL-COA DECARBONYLASE_SYNTHASE COMPLEX SUBUNIT GAMMA"/>
    <property type="match status" value="1"/>
</dbReference>
<dbReference type="KEGG" id="dbk:DGMP_20730"/>
<evidence type="ECO:0000313" key="6">
    <source>
        <dbReference type="EMBL" id="BCL61380.1"/>
    </source>
</evidence>
<dbReference type="Proteomes" id="UP000826725">
    <property type="component" value="Chromosome"/>
</dbReference>
<keyword evidence="3" id="KW-0408">Iron</keyword>
<evidence type="ECO:0000256" key="4">
    <source>
        <dbReference type="ARBA" id="ARBA00023014"/>
    </source>
</evidence>
<dbReference type="Pfam" id="PF04060">
    <property type="entry name" value="FeS"/>
    <property type="match status" value="1"/>
</dbReference>
<accession>A0A8D5FPI0</accession>
<evidence type="ECO:0000313" key="7">
    <source>
        <dbReference type="Proteomes" id="UP000826725"/>
    </source>
</evidence>
<dbReference type="InterPro" id="IPR007202">
    <property type="entry name" value="4Fe-4S_dom"/>
</dbReference>
<dbReference type="RefSeq" id="WP_228853837.1">
    <property type="nucleotide sequence ID" value="NZ_AP024086.1"/>
</dbReference>
<evidence type="ECO:0000256" key="1">
    <source>
        <dbReference type="ARBA" id="ARBA00022485"/>
    </source>
</evidence>
<dbReference type="EMBL" id="AP024086">
    <property type="protein sequence ID" value="BCL61380.1"/>
    <property type="molecule type" value="Genomic_DNA"/>
</dbReference>
<keyword evidence="2" id="KW-0479">Metal-binding</keyword>
<feature type="domain" description="4Fe-4S" evidence="5">
    <location>
        <begin position="55"/>
        <end position="114"/>
    </location>
</feature>
<gene>
    <name evidence="6" type="ORF">DGMP_20730</name>
</gene>
<dbReference type="InterPro" id="IPR051069">
    <property type="entry name" value="ACDS_complex_subunit"/>
</dbReference>
<organism evidence="6 7">
    <name type="scientific">Desulfomarina profundi</name>
    <dbReference type="NCBI Taxonomy" id="2772557"/>
    <lineage>
        <taxon>Bacteria</taxon>
        <taxon>Pseudomonadati</taxon>
        <taxon>Thermodesulfobacteriota</taxon>
        <taxon>Desulfobulbia</taxon>
        <taxon>Desulfobulbales</taxon>
        <taxon>Desulfobulbaceae</taxon>
        <taxon>Desulfomarina</taxon>
    </lineage>
</organism>
<dbReference type="PROSITE" id="PS51656">
    <property type="entry name" value="4FE4S"/>
    <property type="match status" value="1"/>
</dbReference>